<evidence type="ECO:0000256" key="4">
    <source>
        <dbReference type="SAM" id="MobiDB-lite"/>
    </source>
</evidence>
<keyword evidence="3" id="KW-1005">Bacterial flagellum biogenesis</keyword>
<dbReference type="RefSeq" id="WP_263712783.1">
    <property type="nucleotide sequence ID" value="NZ_JAOWKX010000006.1"/>
</dbReference>
<dbReference type="Pfam" id="PF05130">
    <property type="entry name" value="FlgN"/>
    <property type="match status" value="1"/>
</dbReference>
<keyword evidence="5" id="KW-0966">Cell projection</keyword>
<evidence type="ECO:0000313" key="6">
    <source>
        <dbReference type="Proteomes" id="UP001652504"/>
    </source>
</evidence>
<sequence>MPNNLKQLIEGQIQQLETLQVQLDTELHLISAREPESLMKLVEEKAHNLDDIAQTDTQIKHLYQKTDDADLKAELEPLFDKAHALVEECKYRTEINQRAIEQGQLRLTHLKNLLLESRAKESMTYDKSGRPKGGMSGPSIEA</sequence>
<name>A0ABT3AA40_9ALTE</name>
<comment type="function">
    <text evidence="1">Required for the efficient initiation of filament assembly.</text>
</comment>
<comment type="caution">
    <text evidence="5">The sequence shown here is derived from an EMBL/GenBank/DDBJ whole genome shotgun (WGS) entry which is preliminary data.</text>
</comment>
<evidence type="ECO:0000256" key="3">
    <source>
        <dbReference type="ARBA" id="ARBA00022795"/>
    </source>
</evidence>
<keyword evidence="5" id="KW-0282">Flagellum</keyword>
<dbReference type="Gene3D" id="1.20.58.300">
    <property type="entry name" value="FlgN-like"/>
    <property type="match status" value="1"/>
</dbReference>
<dbReference type="SUPFAM" id="SSF140566">
    <property type="entry name" value="FlgN-like"/>
    <property type="match status" value="1"/>
</dbReference>
<protein>
    <submittedName>
        <fullName evidence="5">Flagellar protein FlgN</fullName>
    </submittedName>
</protein>
<keyword evidence="6" id="KW-1185">Reference proteome</keyword>
<evidence type="ECO:0000256" key="1">
    <source>
        <dbReference type="ARBA" id="ARBA00002397"/>
    </source>
</evidence>
<proteinExistence type="inferred from homology"/>
<dbReference type="Proteomes" id="UP001652504">
    <property type="component" value="Unassembled WGS sequence"/>
</dbReference>
<evidence type="ECO:0000256" key="2">
    <source>
        <dbReference type="ARBA" id="ARBA00007703"/>
    </source>
</evidence>
<feature type="region of interest" description="Disordered" evidence="4">
    <location>
        <begin position="121"/>
        <end position="142"/>
    </location>
</feature>
<dbReference type="InterPro" id="IPR007809">
    <property type="entry name" value="FlgN-like"/>
</dbReference>
<reference evidence="5 6" key="1">
    <citation type="submission" date="2022-10" db="EMBL/GenBank/DDBJ databases">
        <title>Aestuariibacter sp. AA17 isolated from Montipora capitata coral fragment.</title>
        <authorList>
            <person name="Emsley S.A."/>
            <person name="Pfannmuller K.M."/>
            <person name="Loughran R.M."/>
            <person name="Shlafstein M."/>
            <person name="Papke E."/>
            <person name="Saw J.H."/>
            <person name="Ushijima B."/>
            <person name="Videau P."/>
        </authorList>
    </citation>
    <scope>NUCLEOTIDE SEQUENCE [LARGE SCALE GENOMIC DNA]</scope>
    <source>
        <strain evidence="5 6">AA17</strain>
    </source>
</reference>
<gene>
    <name evidence="5" type="ORF">OE749_12380</name>
</gene>
<dbReference type="EMBL" id="JAOWKX010000006">
    <property type="protein sequence ID" value="MCV2885493.1"/>
    <property type="molecule type" value="Genomic_DNA"/>
</dbReference>
<organism evidence="5 6">
    <name type="scientific">Fluctibacter corallii</name>
    <dbReference type="NCBI Taxonomy" id="2984329"/>
    <lineage>
        <taxon>Bacteria</taxon>
        <taxon>Pseudomonadati</taxon>
        <taxon>Pseudomonadota</taxon>
        <taxon>Gammaproteobacteria</taxon>
        <taxon>Alteromonadales</taxon>
        <taxon>Alteromonadaceae</taxon>
        <taxon>Fluctibacter</taxon>
    </lineage>
</organism>
<keyword evidence="5" id="KW-0969">Cilium</keyword>
<dbReference type="InterPro" id="IPR036679">
    <property type="entry name" value="FlgN-like_sf"/>
</dbReference>
<evidence type="ECO:0000313" key="5">
    <source>
        <dbReference type="EMBL" id="MCV2885493.1"/>
    </source>
</evidence>
<comment type="similarity">
    <text evidence="2">Belongs to the FlgN family.</text>
</comment>
<accession>A0ABT3AA40</accession>